<keyword evidence="3" id="KW-1185">Reference proteome</keyword>
<accession>G8TT35</accession>
<dbReference type="Gene3D" id="3.30.420.130">
    <property type="entry name" value="Dinitrogenase iron-molybdenum cofactor biosynthesis domain"/>
    <property type="match status" value="1"/>
</dbReference>
<dbReference type="Proteomes" id="UP000005439">
    <property type="component" value="Chromosome"/>
</dbReference>
<dbReference type="Pfam" id="PF02579">
    <property type="entry name" value="Nitro_FeMo-Co"/>
    <property type="match status" value="1"/>
</dbReference>
<dbReference type="STRING" id="679936.Sulac_3289"/>
<proteinExistence type="predicted"/>
<reference evidence="2 3" key="2">
    <citation type="journal article" date="2012" name="Stand. Genomic Sci.">
        <title>Complete genome sequence of the moderately thermophilic mineral-sulfide-oxidizing firmicute Sulfobacillus acidophilus type strain (NAL(T)).</title>
        <authorList>
            <person name="Anderson I."/>
            <person name="Chertkov O."/>
            <person name="Chen A."/>
            <person name="Saunders E."/>
            <person name="Lapidus A."/>
            <person name="Nolan M."/>
            <person name="Lucas S."/>
            <person name="Hammon N."/>
            <person name="Deshpande S."/>
            <person name="Cheng J.F."/>
            <person name="Han C."/>
            <person name="Tapia R."/>
            <person name="Goodwin L.A."/>
            <person name="Pitluck S."/>
            <person name="Liolios K."/>
            <person name="Pagani I."/>
            <person name="Ivanova N."/>
            <person name="Mikhailova N."/>
            <person name="Pati A."/>
            <person name="Palaniappan K."/>
            <person name="Land M."/>
            <person name="Pan C."/>
            <person name="Rohde M."/>
            <person name="Pukall R."/>
            <person name="Goker M."/>
            <person name="Detter J.C."/>
            <person name="Woyke T."/>
            <person name="Bristow J."/>
            <person name="Eisen J.A."/>
            <person name="Markowitz V."/>
            <person name="Hugenholtz P."/>
            <person name="Kyrpides N.C."/>
            <person name="Klenk H.P."/>
            <person name="Mavromatis K."/>
        </authorList>
    </citation>
    <scope>NUCLEOTIDE SEQUENCE [LARGE SCALE GENOMIC DNA]</scope>
    <source>
        <strain evidence="3">ATCC 700253 / DSM 10332 / NAL</strain>
    </source>
</reference>
<protein>
    <recommendedName>
        <fullName evidence="1">Dinitrogenase iron-molybdenum cofactor biosynthesis domain-containing protein</fullName>
    </recommendedName>
</protein>
<name>G8TT35_SULAD</name>
<evidence type="ECO:0000259" key="1">
    <source>
        <dbReference type="Pfam" id="PF02579"/>
    </source>
</evidence>
<evidence type="ECO:0000313" key="2">
    <source>
        <dbReference type="EMBL" id="AEW06735.1"/>
    </source>
</evidence>
<dbReference type="InterPro" id="IPR003731">
    <property type="entry name" value="Di-Nase_FeMo-co_biosynth"/>
</dbReference>
<dbReference type="PATRIC" id="fig|679936.5.peg.3400"/>
<dbReference type="InterPro" id="IPR036105">
    <property type="entry name" value="DiNase_FeMo-co_biosyn_sf"/>
</dbReference>
<evidence type="ECO:0000313" key="3">
    <source>
        <dbReference type="Proteomes" id="UP000005439"/>
    </source>
</evidence>
<dbReference type="EMBL" id="CP003179">
    <property type="protein sequence ID" value="AEW06735.1"/>
    <property type="molecule type" value="Genomic_DNA"/>
</dbReference>
<reference evidence="3" key="1">
    <citation type="submission" date="2011-12" db="EMBL/GenBank/DDBJ databases">
        <title>The complete genome of chromosome of Sulfobacillus acidophilus DSM 10332.</title>
        <authorList>
            <person name="Lucas S."/>
            <person name="Han J."/>
            <person name="Lapidus A."/>
            <person name="Bruce D."/>
            <person name="Goodwin L."/>
            <person name="Pitluck S."/>
            <person name="Peters L."/>
            <person name="Kyrpides N."/>
            <person name="Mavromatis K."/>
            <person name="Ivanova N."/>
            <person name="Mikhailova N."/>
            <person name="Chertkov O."/>
            <person name="Saunders E."/>
            <person name="Detter J.C."/>
            <person name="Tapia R."/>
            <person name="Han C."/>
            <person name="Land M."/>
            <person name="Hauser L."/>
            <person name="Markowitz V."/>
            <person name="Cheng J.-F."/>
            <person name="Hugenholtz P."/>
            <person name="Woyke T."/>
            <person name="Wu D."/>
            <person name="Pukall R."/>
            <person name="Gehrich-Schroeter G."/>
            <person name="Schneider S."/>
            <person name="Klenk H.-P."/>
            <person name="Eisen J.A."/>
        </authorList>
    </citation>
    <scope>NUCLEOTIDE SEQUENCE [LARGE SCALE GENOMIC DNA]</scope>
    <source>
        <strain evidence="3">ATCC 700253 / DSM 10332 / NAL</strain>
    </source>
</reference>
<gene>
    <name evidence="2" type="ordered locus">Sulac_3289</name>
</gene>
<sequence length="108" mass="11688">MKVAIAVTPDGMVGGGWGKARDVALATVENGAIQDWQVEHVEWDRLHDEGGEGQHHARIARFLLDHQVNQVITGHMGPGMEHMLGRMGIQIVTGVSGPAKDVVLQHAR</sequence>
<dbReference type="KEGG" id="sap:Sulac_3289"/>
<dbReference type="HOGENOM" id="CLU_151263_0_0_9"/>
<dbReference type="AlphaFoldDB" id="G8TT35"/>
<feature type="domain" description="Dinitrogenase iron-molybdenum cofactor biosynthesis" evidence="1">
    <location>
        <begin position="12"/>
        <end position="103"/>
    </location>
</feature>
<organism evidence="2 3">
    <name type="scientific">Sulfobacillus acidophilus (strain ATCC 700253 / DSM 10332 / NAL)</name>
    <dbReference type="NCBI Taxonomy" id="679936"/>
    <lineage>
        <taxon>Bacteria</taxon>
        <taxon>Bacillati</taxon>
        <taxon>Bacillota</taxon>
        <taxon>Clostridia</taxon>
        <taxon>Eubacteriales</taxon>
        <taxon>Clostridiales Family XVII. Incertae Sedis</taxon>
        <taxon>Sulfobacillus</taxon>
    </lineage>
</organism>
<dbReference type="SUPFAM" id="SSF53146">
    <property type="entry name" value="Nitrogenase accessory factor-like"/>
    <property type="match status" value="1"/>
</dbReference>